<organism evidence="1 2">
    <name type="scientific">Petrolisthes manimaculis</name>
    <dbReference type="NCBI Taxonomy" id="1843537"/>
    <lineage>
        <taxon>Eukaryota</taxon>
        <taxon>Metazoa</taxon>
        <taxon>Ecdysozoa</taxon>
        <taxon>Arthropoda</taxon>
        <taxon>Crustacea</taxon>
        <taxon>Multicrustacea</taxon>
        <taxon>Malacostraca</taxon>
        <taxon>Eumalacostraca</taxon>
        <taxon>Eucarida</taxon>
        <taxon>Decapoda</taxon>
        <taxon>Pleocyemata</taxon>
        <taxon>Anomura</taxon>
        <taxon>Galatheoidea</taxon>
        <taxon>Porcellanidae</taxon>
        <taxon>Petrolisthes</taxon>
    </lineage>
</organism>
<comment type="caution">
    <text evidence="1">The sequence shown here is derived from an EMBL/GenBank/DDBJ whole genome shotgun (WGS) entry which is preliminary data.</text>
</comment>
<dbReference type="AlphaFoldDB" id="A0AAE1UID2"/>
<proteinExistence type="predicted"/>
<sequence length="325" mass="37198">MRSEVLASNNNAPREEEDLLMTQKFFQQSGKFNVKKSFLYFTKYYIIFTNNLNDRIWRPEFQRNYMDFCNHWHVDEEHLVTIGKHLSSCGVKVKRLGKMKGHHYTYNGMKWAYPELMAPYVSKWEERQLMKVEEPWNEDGTIPSGPETWEPDLELLCLPSVPESGQVCTSAALSVAPAPMNIQLSQGLVSVTFGTETNKMAAPETICDLRSSSPNALPLSSKKIADIIEVSDREDDNQTSSDDSSGYTLDEWIAFLKKGNKHGSEHDEFLEEAEKNDNVHLQGNMCSLVNQEGVNSNRKNCSPSDKIVKVRYHPLEDHNYAKMFE</sequence>
<keyword evidence="2" id="KW-1185">Reference proteome</keyword>
<evidence type="ECO:0000313" key="1">
    <source>
        <dbReference type="EMBL" id="KAK4320120.1"/>
    </source>
</evidence>
<evidence type="ECO:0000313" key="2">
    <source>
        <dbReference type="Proteomes" id="UP001292094"/>
    </source>
</evidence>
<reference evidence="1" key="1">
    <citation type="submission" date="2023-11" db="EMBL/GenBank/DDBJ databases">
        <title>Genome assemblies of two species of porcelain crab, Petrolisthes cinctipes and Petrolisthes manimaculis (Anomura: Porcellanidae).</title>
        <authorList>
            <person name="Angst P."/>
        </authorList>
    </citation>
    <scope>NUCLEOTIDE SEQUENCE</scope>
    <source>
        <strain evidence="1">PB745_02</strain>
        <tissue evidence="1">Gill</tissue>
    </source>
</reference>
<dbReference type="EMBL" id="JAWZYT010000692">
    <property type="protein sequence ID" value="KAK4320120.1"/>
    <property type="molecule type" value="Genomic_DNA"/>
</dbReference>
<dbReference type="Proteomes" id="UP001292094">
    <property type="component" value="Unassembled WGS sequence"/>
</dbReference>
<accession>A0AAE1UID2</accession>
<gene>
    <name evidence="1" type="ORF">Pmani_008993</name>
</gene>
<protein>
    <submittedName>
        <fullName evidence="1">Uncharacterized protein</fullName>
    </submittedName>
</protein>
<name>A0AAE1UID2_9EUCA</name>